<dbReference type="GO" id="GO:0003723">
    <property type="term" value="F:RNA binding"/>
    <property type="evidence" value="ECO:0007669"/>
    <property type="project" value="UniProtKB-KW"/>
</dbReference>
<feature type="compositionally biased region" description="Gly residues" evidence="1">
    <location>
        <begin position="75"/>
        <end position="84"/>
    </location>
</feature>
<evidence type="ECO:0000313" key="3">
    <source>
        <dbReference type="EMBL" id="CDR44569.1"/>
    </source>
</evidence>
<dbReference type="OrthoDB" id="6513042at2759"/>
<feature type="region of interest" description="Disordered" evidence="1">
    <location>
        <begin position="1777"/>
        <end position="1941"/>
    </location>
</feature>
<feature type="compositionally biased region" description="Pro residues" evidence="1">
    <location>
        <begin position="1714"/>
        <end position="1730"/>
    </location>
</feature>
<reference evidence="3" key="1">
    <citation type="journal article" date="2014" name="Genome Announc.">
        <title>Draft genome sequence of Rhodosporidium toruloides CECT1137, an oleaginous yeast of biotechnological interest.</title>
        <authorList>
            <person name="Morin N."/>
            <person name="Calcas X."/>
            <person name="Devillers H."/>
            <person name="Durrens P."/>
            <person name="Sherman D.J."/>
            <person name="Nicaud J.-M."/>
            <person name="Neuveglise C."/>
        </authorList>
    </citation>
    <scope>NUCLEOTIDE SEQUENCE</scope>
    <source>
        <strain evidence="3">CECT1137</strain>
    </source>
</reference>
<feature type="compositionally biased region" description="Low complexity" evidence="1">
    <location>
        <begin position="1886"/>
        <end position="1907"/>
    </location>
</feature>
<feature type="compositionally biased region" description="Low complexity" evidence="1">
    <location>
        <begin position="1348"/>
        <end position="1368"/>
    </location>
</feature>
<feature type="compositionally biased region" description="Basic and acidic residues" evidence="1">
    <location>
        <begin position="1591"/>
        <end position="1602"/>
    </location>
</feature>
<feature type="compositionally biased region" description="Basic and acidic residues" evidence="1">
    <location>
        <begin position="1471"/>
        <end position="1491"/>
    </location>
</feature>
<feature type="compositionally biased region" description="Pro residues" evidence="1">
    <location>
        <begin position="1635"/>
        <end position="1657"/>
    </location>
</feature>
<feature type="compositionally biased region" description="Low complexity" evidence="1">
    <location>
        <begin position="1308"/>
        <end position="1327"/>
    </location>
</feature>
<name>A0A061B3T8_RHOTO</name>
<dbReference type="PANTHER" id="PTHR23079">
    <property type="entry name" value="RNA-DEPENDENT RNA POLYMERASE"/>
    <property type="match status" value="1"/>
</dbReference>
<accession>A0A061B3T8</accession>
<feature type="compositionally biased region" description="Basic residues" evidence="1">
    <location>
        <begin position="1"/>
        <end position="10"/>
    </location>
</feature>
<feature type="region of interest" description="Disordered" evidence="1">
    <location>
        <begin position="1"/>
        <end position="159"/>
    </location>
</feature>
<feature type="compositionally biased region" description="Basic and acidic residues" evidence="1">
    <location>
        <begin position="1534"/>
        <end position="1545"/>
    </location>
</feature>
<dbReference type="EMBL" id="LK052944">
    <property type="protein sequence ID" value="CDR44569.1"/>
    <property type="molecule type" value="Genomic_DNA"/>
</dbReference>
<feature type="compositionally biased region" description="Basic and acidic residues" evidence="1">
    <location>
        <begin position="1925"/>
        <end position="1935"/>
    </location>
</feature>
<feature type="compositionally biased region" description="Basic and acidic residues" evidence="1">
    <location>
        <begin position="63"/>
        <end position="74"/>
    </location>
</feature>
<feature type="compositionally biased region" description="Pro residues" evidence="1">
    <location>
        <begin position="1389"/>
        <end position="1399"/>
    </location>
</feature>
<dbReference type="InterPro" id="IPR007855">
    <property type="entry name" value="RDRP"/>
</dbReference>
<feature type="compositionally biased region" description="Low complexity" evidence="1">
    <location>
        <begin position="1376"/>
        <end position="1388"/>
    </location>
</feature>
<evidence type="ECO:0000259" key="2">
    <source>
        <dbReference type="Pfam" id="PF05183"/>
    </source>
</evidence>
<protein>
    <submittedName>
        <fullName evidence="3">RHTO0S09e06414g1_1</fullName>
    </submittedName>
</protein>
<proteinExistence type="predicted"/>
<gene>
    <name evidence="3" type="ORF">RHTO0S_09e06414g</name>
</gene>
<dbReference type="Pfam" id="PF05183">
    <property type="entry name" value="RdRP"/>
    <property type="match status" value="1"/>
</dbReference>
<dbReference type="PANTHER" id="PTHR23079:SF55">
    <property type="entry name" value="RNA-DIRECTED RNA POLYMERASE"/>
    <property type="match status" value="1"/>
</dbReference>
<feature type="compositionally biased region" description="Pro residues" evidence="1">
    <location>
        <begin position="102"/>
        <end position="133"/>
    </location>
</feature>
<dbReference type="GO" id="GO:0030422">
    <property type="term" value="P:siRNA processing"/>
    <property type="evidence" value="ECO:0007669"/>
    <property type="project" value="TreeGrafter"/>
</dbReference>
<dbReference type="GO" id="GO:0031380">
    <property type="term" value="C:nuclear RNA-directed RNA polymerase complex"/>
    <property type="evidence" value="ECO:0007669"/>
    <property type="project" value="TreeGrafter"/>
</dbReference>
<feature type="compositionally biased region" description="Acidic residues" evidence="1">
    <location>
        <begin position="1420"/>
        <end position="1433"/>
    </location>
</feature>
<feature type="compositionally biased region" description="Gly residues" evidence="1">
    <location>
        <begin position="1821"/>
        <end position="1832"/>
    </location>
</feature>
<feature type="region of interest" description="Disordered" evidence="1">
    <location>
        <begin position="1517"/>
        <end position="1575"/>
    </location>
</feature>
<sequence>MPHASKHLKSRPPDNWPLPAAPDVSAPLGYPPVAISSRLGAGEASPSWGGNRSGTWDGWTGEEGTRKGEKDRLGRTGGQDGRYGGVDRETLNGAGGGTARPRPTPPRPPDPLPSPAPSPKNAAPHPPLQPPQLPGTRETRPLHGPFLPQDLFAGQNKPRVRLDPDWQGFPVEKLYLGALDEREFAYFAVQRDAQIQQGLLEIGLGDGKTRKGEVNLSGYAFEGFPGVKISFSSGSLSRIYCAPYEGNLGADDNMSDFERIALVLETRWTPKFFAYYSSGGADNKVTGQVRVNALEATHSRLLPYLSRHFFLVLKLPRDKALVGEPSTRFSFRDFLKTCQDVHLPAVVQLASLPPVIEAEKRYSRKALRQLRRALSTISPSIAYHIEGIARDLSMTPLELERLVELHIKPWEATFELKDATIEEIVIELRTKLLEDRKALAELLQLGRVSPKDLQDVVFDIEQQAEEARQVVLERAEVDLTGAAAAAKKKKGTPSEHIWCRSIIYTPSGTIRVGGRILEKSNAVLRKYYGLVDHHQESDHFLRVTFRDEDEAMLLPSSGAPQDKLLQGSVAKSLKDGISFAGRKFEFLAYSQSGLRDRMVWFVAPWQDEDKHGKARTINADTIRKRFGVFDKISHQPAKLGARYSQGFTSSHATETLHYIQIGAIPDIVEKDKNGVETTNHTDGAGTMSLEVRDQVWQALQMSGFRRDVDGAPPTVVQFRLGGSKGVLAVDNRLEGAQVKLRPSQDKFQGLPDLGDEGFCLNVSDAFTRPGLLRLNRPLISALDDLGISIETFVRYQKLAVDALAPSELETLKGALSVLHRFAFGGATRFKSLVGSLASLSGFVDSILHEEPFLRGALEVIRTRSLRDLKERARIPVPDSYVLVGVPDEDRALKSDQVYACLRFPEKPDEVVYLEGRILVTRSPSVDPGDLRILNAVGKLPEHLEGTLRMAGLENCIVLPTVGDRALASMMGGGDLDGDTYQVITLPDLIPLRTAEPRMHKGPAPLELDRPATIHDVADCFLNYLTNDTTGIIATTHLIVADKSPKHGFDPVCQKLADLHSTSVDAPKTGIVVPLDSIPKLKTKVRPDFLRKTDELEPKEGPQYYDSQRALGHLYRNIEDTGLTMPTCVVSPALGDGRSTSFRVLELRVERDIASLFDASPDILRSVVDSHRSTVAAVLNAFYAALHDLAIVHSLPRTDGRSLSEVEIFATASLQEVQRGEAARGNAVSAMHRQTARLVDWLEAQLTGPPVESQHTDVESLKLRYSAWRVAVEDGDEYDFGVKTARWVCLALVFEAMQSEEERRFAASTGASSAARARPASCAPPLARISASPRQTLPPGQPDRRPSVGSLDKSFGISSSSSKPLIPYSTRPRLSESTPPTSPAHSLAAPLPPSASPVPADPWTRELDNRKTPAQVVETADSSDMDTSSSEDDDQGLRDILASIPPFPASTGAPQRGPAHDDDSDSLASSADSDKSVELDEEAAERFRRQLEQEEIERDEAEARELLYQQFRRRQYLEGKYLPSQARDPVAYRKHRDDFMADDQGRADFQAAEQRRQQRPPPPASAAGASVRSKSHAPLEGVVDYFEQLAQEQRRREMQEIESSKAAGPLSLVAPSTEDWPPLEKASARPTRRPSTRPPPAAMRPPSPSAPYSPPILSPRPEAERSGAPQRGVDYFFSDRISPSPPRPPPKLPVQWNDAGWFNKSVGPATSAAPSSPPRTPSPRPPTPPPQRAYAAKGNGPFWAHFTDYDKKRYKSNQTGLAKLARYCITADGETFADAYGLGRPTRKSRGEPRPSQSGGGKSWIPETPQQAEQQAEDEPGWGWGTATGGVQGGVVSHDESASQRAGWGGSGGWTASSRPDAAPEQAYPSLALSRASARHLPAWTESSPSPRLSFSPSSPRLSFSPSSPRRHDMDHPVTPIMDNIRAIREQRDAEKRARRRR</sequence>
<organism evidence="3">
    <name type="scientific">Rhodotorula toruloides</name>
    <name type="common">Yeast</name>
    <name type="synonym">Rhodosporidium toruloides</name>
    <dbReference type="NCBI Taxonomy" id="5286"/>
    <lineage>
        <taxon>Eukaryota</taxon>
        <taxon>Fungi</taxon>
        <taxon>Dikarya</taxon>
        <taxon>Basidiomycota</taxon>
        <taxon>Pucciniomycotina</taxon>
        <taxon>Microbotryomycetes</taxon>
        <taxon>Sporidiobolales</taxon>
        <taxon>Sporidiobolaceae</taxon>
        <taxon>Rhodotorula</taxon>
    </lineage>
</organism>
<feature type="region of interest" description="Disordered" evidence="1">
    <location>
        <begin position="1308"/>
        <end position="1500"/>
    </location>
</feature>
<feature type="region of interest" description="Disordered" evidence="1">
    <location>
        <begin position="1591"/>
        <end position="1739"/>
    </location>
</feature>
<dbReference type="GO" id="GO:0003968">
    <property type="term" value="F:RNA-directed RNA polymerase activity"/>
    <property type="evidence" value="ECO:0007669"/>
    <property type="project" value="UniProtKB-KW"/>
</dbReference>
<evidence type="ECO:0000256" key="1">
    <source>
        <dbReference type="SAM" id="MobiDB-lite"/>
    </source>
</evidence>
<feature type="compositionally biased region" description="Pro residues" evidence="1">
    <location>
        <begin position="1682"/>
        <end position="1691"/>
    </location>
</feature>
<feature type="domain" description="RDRP core" evidence="2">
    <location>
        <begin position="511"/>
        <end position="1117"/>
    </location>
</feature>
<dbReference type="InterPro" id="IPR057596">
    <property type="entry name" value="RDRP_core"/>
</dbReference>